<organism evidence="1 2">
    <name type="scientific">Bacillus thuringiensis HD-789</name>
    <dbReference type="NCBI Taxonomy" id="1217737"/>
    <lineage>
        <taxon>Bacteria</taxon>
        <taxon>Bacillati</taxon>
        <taxon>Bacillota</taxon>
        <taxon>Bacilli</taxon>
        <taxon>Bacillales</taxon>
        <taxon>Bacillaceae</taxon>
        <taxon>Bacillus</taxon>
        <taxon>Bacillus cereus group</taxon>
    </lineage>
</organism>
<reference evidence="1 2" key="1">
    <citation type="journal article" date="2013" name="Genome Announc.">
        <title>Complete Genome Sequence of Bacillus thuringiensis Serovar Israelensis Strain HD-789.</title>
        <authorList>
            <person name="Doggett N.A."/>
            <person name="Stubben C.J."/>
            <person name="Chertkov O."/>
            <person name="Bruce D.C."/>
            <person name="Detter J.C."/>
            <person name="Johnson S.L."/>
            <person name="Han C.S."/>
        </authorList>
    </citation>
    <scope>NUCLEOTIDE SEQUENCE [LARGE SCALE GENOMIC DNA]</scope>
    <source>
        <strain evidence="1 2">HD-789</strain>
    </source>
</reference>
<name>A0A9W3JW67_BACTU</name>
<dbReference type="EMBL" id="CP003764">
    <property type="protein sequence ID" value="AFQ29969.1"/>
    <property type="molecule type" value="Genomic_DNA"/>
</dbReference>
<keyword evidence="1" id="KW-0614">Plasmid</keyword>
<dbReference type="KEGG" id="btn:BTF1_29342"/>
<dbReference type="AlphaFoldDB" id="A0A9W3JW67"/>
<geneLocation type="plasmid" evidence="1 2">
    <name>pBTHD789-1</name>
</geneLocation>
<protein>
    <submittedName>
        <fullName evidence="1">Uncharacterized protein</fullName>
    </submittedName>
</protein>
<dbReference type="RefSeq" id="WP_000832275.1">
    <property type="nucleotide sequence ID" value="NC_018516.1"/>
</dbReference>
<gene>
    <name evidence="1" type="ORF">BTF1_29342</name>
</gene>
<accession>A0A9W3JW67</accession>
<proteinExistence type="predicted"/>
<evidence type="ECO:0000313" key="2">
    <source>
        <dbReference type="Proteomes" id="UP000005257"/>
    </source>
</evidence>
<evidence type="ECO:0000313" key="1">
    <source>
        <dbReference type="EMBL" id="AFQ29969.1"/>
    </source>
</evidence>
<sequence>MKRVKLYLDDITGNWMVQDHETEKTYDLEELLSVPLGGDVLITNNKLPVSRVKGFKTVTHNEAVELVIKGHKLYTPALDSYVKIQEYQLKSELVWRDLYDNDMSPIYSKLNYDYVRKNQWLVKEEDYETA</sequence>
<dbReference type="Proteomes" id="UP000005257">
    <property type="component" value="Plasmid pBTHD789-1"/>
</dbReference>